<accession>A0A024WKZ4</accession>
<dbReference type="Proteomes" id="UP000030699">
    <property type="component" value="Unassembled WGS sequence"/>
</dbReference>
<evidence type="ECO:0000313" key="1">
    <source>
        <dbReference type="EMBL" id="ETW47832.1"/>
    </source>
</evidence>
<dbReference type="EMBL" id="KI925598">
    <property type="protein sequence ID" value="ETW47832.1"/>
    <property type="molecule type" value="Genomic_DNA"/>
</dbReference>
<reference evidence="1 2" key="2">
    <citation type="submission" date="2013-02" db="EMBL/GenBank/DDBJ databases">
        <title>The Genome Sequence of Plasmodium falciparum MaliPS096_E11.</title>
        <authorList>
            <consortium name="The Broad Institute Genome Sequencing Platform"/>
            <consortium name="The Broad Institute Genome Sequencing Center for Infectious Disease"/>
            <person name="Neafsey D."/>
            <person name="Cheeseman I."/>
            <person name="Volkman S."/>
            <person name="Adams J."/>
            <person name="Walker B."/>
            <person name="Young S.K."/>
            <person name="Zeng Q."/>
            <person name="Gargeya S."/>
            <person name="Fitzgerald M."/>
            <person name="Haas B."/>
            <person name="Abouelleil A."/>
            <person name="Alvarado L."/>
            <person name="Arachchi H.M."/>
            <person name="Berlin A.M."/>
            <person name="Chapman S.B."/>
            <person name="Dewar J."/>
            <person name="Goldberg J."/>
            <person name="Griggs A."/>
            <person name="Gujja S."/>
            <person name="Hansen M."/>
            <person name="Howarth C."/>
            <person name="Imamovic A."/>
            <person name="Larimer J."/>
            <person name="McCowan C."/>
            <person name="Murphy C."/>
            <person name="Neiman D."/>
            <person name="Pearson M."/>
            <person name="Priest M."/>
            <person name="Roberts A."/>
            <person name="Saif S."/>
            <person name="Shea T."/>
            <person name="Sisk P."/>
            <person name="Sykes S."/>
            <person name="Wortman J."/>
            <person name="Nusbaum C."/>
            <person name="Birren B."/>
        </authorList>
    </citation>
    <scope>NUCLEOTIDE SEQUENCE [LARGE SCALE GENOMIC DNA]</scope>
    <source>
        <strain evidence="1 2">MaliPS096_E11</strain>
    </source>
</reference>
<name>A0A024WKZ4_PLAFA</name>
<dbReference type="SUPFAM" id="SSF48371">
    <property type="entry name" value="ARM repeat"/>
    <property type="match status" value="1"/>
</dbReference>
<evidence type="ECO:0000313" key="2">
    <source>
        <dbReference type="Proteomes" id="UP000030699"/>
    </source>
</evidence>
<proteinExistence type="predicted"/>
<protein>
    <submittedName>
        <fullName evidence="1">Uncharacterized protein</fullName>
    </submittedName>
</protein>
<dbReference type="AlphaFoldDB" id="A0A024WKZ4"/>
<gene>
    <name evidence="1" type="ORF">PFMALIP_04130</name>
</gene>
<reference evidence="1 2" key="1">
    <citation type="submission" date="2013-02" db="EMBL/GenBank/DDBJ databases">
        <title>The Genome Annotation of Plasmodium falciparum MaliPS096_E11.</title>
        <authorList>
            <consortium name="The Broad Institute Genome Sequencing Platform"/>
            <consortium name="The Broad Institute Genome Sequencing Center for Infectious Disease"/>
            <person name="Neafsey D."/>
            <person name="Hoffman S."/>
            <person name="Volkman S."/>
            <person name="Rosenthal P."/>
            <person name="Walker B."/>
            <person name="Young S.K."/>
            <person name="Zeng Q."/>
            <person name="Gargeya S."/>
            <person name="Fitzgerald M."/>
            <person name="Haas B."/>
            <person name="Abouelleil A."/>
            <person name="Allen A.W."/>
            <person name="Alvarado L."/>
            <person name="Arachchi H.M."/>
            <person name="Berlin A.M."/>
            <person name="Chapman S.B."/>
            <person name="Gainer-Dewar J."/>
            <person name="Goldberg J."/>
            <person name="Griggs A."/>
            <person name="Gujja S."/>
            <person name="Hansen M."/>
            <person name="Howarth C."/>
            <person name="Imamovic A."/>
            <person name="Ireland A."/>
            <person name="Larimer J."/>
            <person name="McCowan C."/>
            <person name="Murphy C."/>
            <person name="Pearson M."/>
            <person name="Poon T.W."/>
            <person name="Priest M."/>
            <person name="Roberts A."/>
            <person name="Saif S."/>
            <person name="Shea T."/>
            <person name="Sisk P."/>
            <person name="Sykes S."/>
            <person name="Wortman J."/>
            <person name="Nusbaum C."/>
            <person name="Birren B."/>
        </authorList>
    </citation>
    <scope>NUCLEOTIDE SEQUENCE [LARGE SCALE GENOMIC DNA]</scope>
    <source>
        <strain evidence="1 2">MaliPS096_E11</strain>
    </source>
</reference>
<sequence length="199" mass="23670">MNENNSKNVVVDKPIKNAEEEKKKVEDINSLYDILKNVSNNNDIFNNDDYILKELYPLIKNVIGDNKNICYHYNKSFMLKRWCLKILYTLINKIKDMNLFLDIFNMCSKLIIRENEMNCLSCIKIINVILEENKNNLNMFDVDTYINVICLSILKNFYKKIIYKVKKGKFLKSSISIYMKKKKKKKKIGYSFVYINIIN</sequence>
<organism evidence="1 2">
    <name type="scientific">Plasmodium falciparum MaliPS096_E11</name>
    <dbReference type="NCBI Taxonomy" id="1036727"/>
    <lineage>
        <taxon>Eukaryota</taxon>
        <taxon>Sar</taxon>
        <taxon>Alveolata</taxon>
        <taxon>Apicomplexa</taxon>
        <taxon>Aconoidasida</taxon>
        <taxon>Haemosporida</taxon>
        <taxon>Plasmodiidae</taxon>
        <taxon>Plasmodium</taxon>
        <taxon>Plasmodium (Laverania)</taxon>
    </lineage>
</organism>
<dbReference type="InterPro" id="IPR016024">
    <property type="entry name" value="ARM-type_fold"/>
</dbReference>